<evidence type="ECO:0000256" key="2">
    <source>
        <dbReference type="ARBA" id="ARBA00012758"/>
    </source>
</evidence>
<proteinExistence type="inferred from homology"/>
<keyword evidence="7" id="KW-1185">Reference proteome</keyword>
<evidence type="ECO:0000313" key="6">
    <source>
        <dbReference type="EMBL" id="GAA2173786.1"/>
    </source>
</evidence>
<evidence type="ECO:0000256" key="1">
    <source>
        <dbReference type="ARBA" id="ARBA00009902"/>
    </source>
</evidence>
<feature type="domain" description="Glycosyl hydrolase family 32 N-terminal" evidence="5">
    <location>
        <begin position="20"/>
        <end position="313"/>
    </location>
</feature>
<dbReference type="Pfam" id="PF00251">
    <property type="entry name" value="Glyco_hydro_32N"/>
    <property type="match status" value="1"/>
</dbReference>
<dbReference type="Gene3D" id="2.115.10.20">
    <property type="entry name" value="Glycosyl hydrolase domain, family 43"/>
    <property type="match status" value="1"/>
</dbReference>
<dbReference type="CDD" id="cd08996">
    <property type="entry name" value="GH32_FFase"/>
    <property type="match status" value="1"/>
</dbReference>
<reference evidence="6 7" key="1">
    <citation type="journal article" date="2019" name="Int. J. Syst. Evol. Microbiol.">
        <title>The Global Catalogue of Microorganisms (GCM) 10K type strain sequencing project: providing services to taxonomists for standard genome sequencing and annotation.</title>
        <authorList>
            <consortium name="The Broad Institute Genomics Platform"/>
            <consortium name="The Broad Institute Genome Sequencing Center for Infectious Disease"/>
            <person name="Wu L."/>
            <person name="Ma J."/>
        </authorList>
    </citation>
    <scope>NUCLEOTIDE SEQUENCE [LARGE SCALE GENOMIC DNA]</scope>
    <source>
        <strain evidence="6 7">JCM 14917</strain>
    </source>
</reference>
<dbReference type="Proteomes" id="UP001500974">
    <property type="component" value="Unassembled WGS sequence"/>
</dbReference>
<keyword evidence="4" id="KW-0326">Glycosidase</keyword>
<gene>
    <name evidence="6" type="ORF">GCM10009784_09510</name>
</gene>
<comment type="similarity">
    <text evidence="1">Belongs to the glycosyl hydrolase 32 family.</text>
</comment>
<keyword evidence="3" id="KW-0378">Hydrolase</keyword>
<evidence type="ECO:0000259" key="5">
    <source>
        <dbReference type="Pfam" id="PF00251"/>
    </source>
</evidence>
<dbReference type="EC" id="3.2.1.26" evidence="2"/>
<evidence type="ECO:0000313" key="7">
    <source>
        <dbReference type="Proteomes" id="UP001500974"/>
    </source>
</evidence>
<name>A0ABN3ASF3_9MICC</name>
<dbReference type="InterPro" id="IPR051214">
    <property type="entry name" value="GH32_Enzymes"/>
</dbReference>
<protein>
    <recommendedName>
        <fullName evidence="2">beta-fructofuranosidase</fullName>
        <ecNumber evidence="2">3.2.1.26</ecNumber>
    </recommendedName>
</protein>
<comment type="caution">
    <text evidence="6">The sequence shown here is derived from an EMBL/GenBank/DDBJ whole genome shotgun (WGS) entry which is preliminary data.</text>
</comment>
<dbReference type="SUPFAM" id="SSF75005">
    <property type="entry name" value="Arabinanase/levansucrase/invertase"/>
    <property type="match status" value="1"/>
</dbReference>
<accession>A0ABN3ASF3</accession>
<dbReference type="PANTHER" id="PTHR43101:SF1">
    <property type="entry name" value="BETA-FRUCTOSIDASE"/>
    <property type="match status" value="1"/>
</dbReference>
<sequence length="435" mass="47867">MNLSKGTTNVSKLPLRPEFHFTPHQGWINDPLALTYKDGRYHLFYQYVPGSTVWGPNCHWGHATSTDLMSWTEEGVAIAPGEGDDGIWSGSIAVHPETGDATMFYTSVSVPDFGIGRVRQAFPTDDTWNTWIKGDFVVDVPAELDTIAFRDPFVFRDGEKWRMLVGTGLRGGTAAATSFSATDLNKWDYDGLAAQRSGSETSQVWTGTLWECPQIFEIDGRSVLVTSVWEDDVLHYVAYGIGTYEDGKFKAESWGQLTYGSGYYAPSFFRDKDGAPGLIFWIRGYLDETAGRASALSIPHRLRLIGNTLISEPHPDLAAYEGSSDQGSEFHLAADNAYILTWDGTEKASLQLIQEDVQQVTVTGKAGTLYIATGGDEQHIDHTHGRVTMIIDGPILELFTSRGTFALGSGLQADQKVTVDSTAPVLVRQLSRKDE</sequence>
<evidence type="ECO:0000256" key="4">
    <source>
        <dbReference type="ARBA" id="ARBA00023295"/>
    </source>
</evidence>
<dbReference type="InterPro" id="IPR013148">
    <property type="entry name" value="Glyco_hydro_32_N"/>
</dbReference>
<dbReference type="EMBL" id="BAAAON010000001">
    <property type="protein sequence ID" value="GAA2173786.1"/>
    <property type="molecule type" value="Genomic_DNA"/>
</dbReference>
<dbReference type="InterPro" id="IPR023296">
    <property type="entry name" value="Glyco_hydro_beta-prop_sf"/>
</dbReference>
<organism evidence="6 7">
    <name type="scientific">Arthrobacter parietis</name>
    <dbReference type="NCBI Taxonomy" id="271434"/>
    <lineage>
        <taxon>Bacteria</taxon>
        <taxon>Bacillati</taxon>
        <taxon>Actinomycetota</taxon>
        <taxon>Actinomycetes</taxon>
        <taxon>Micrococcales</taxon>
        <taxon>Micrococcaceae</taxon>
        <taxon>Arthrobacter</taxon>
    </lineage>
</organism>
<dbReference type="InterPro" id="IPR001362">
    <property type="entry name" value="Glyco_hydro_32"/>
</dbReference>
<dbReference type="PANTHER" id="PTHR43101">
    <property type="entry name" value="BETA-FRUCTOSIDASE"/>
    <property type="match status" value="1"/>
</dbReference>
<evidence type="ECO:0000256" key="3">
    <source>
        <dbReference type="ARBA" id="ARBA00022801"/>
    </source>
</evidence>
<dbReference type="SMART" id="SM00640">
    <property type="entry name" value="Glyco_32"/>
    <property type="match status" value="1"/>
</dbReference>